<dbReference type="AlphaFoldDB" id="A0A0K1QV19"/>
<dbReference type="OrthoDB" id="9760188at2"/>
<organism evidence="3 4">
    <name type="scientific">Pseudomonas fluorescens NCIMB 11764</name>
    <dbReference type="NCBI Taxonomy" id="1221522"/>
    <lineage>
        <taxon>Bacteria</taxon>
        <taxon>Pseudomonadati</taxon>
        <taxon>Pseudomonadota</taxon>
        <taxon>Gammaproteobacteria</taxon>
        <taxon>Pseudomonadales</taxon>
        <taxon>Pseudomonadaceae</taxon>
        <taxon>Pseudomonas</taxon>
    </lineage>
</organism>
<accession>A0A0K1QV19</accession>
<keyword evidence="1" id="KW-0378">Hydrolase</keyword>
<evidence type="ECO:0000259" key="2">
    <source>
        <dbReference type="PROSITE" id="PS50263"/>
    </source>
</evidence>
<evidence type="ECO:0000256" key="1">
    <source>
        <dbReference type="ARBA" id="ARBA00022801"/>
    </source>
</evidence>
<dbReference type="InterPro" id="IPR050345">
    <property type="entry name" value="Aliph_Amidase/BUP"/>
</dbReference>
<sequence length="249" mass="26938">MEARREMKLIAAQILPVPGEYEKNITRHIDVIHLAASQGANLVLFPELSLTGYEPRLAEVLAVHPSDGRFDEFQRLSDLYGMTIAVGAPTKGTKGTEISMITFQPGLERTSYSKQHLHFDELPFFTPGTEKLVLSQANFVLAPAICYESLQPSHAAQAAESGAQVYLASVAKSERSIASANSHYPMIAKKHSMTVMMANCIGTADDFVAAGCSAIWNSHGELVCSANAFQEALVAYDVQTGEASIFSLV</sequence>
<dbReference type="Pfam" id="PF00795">
    <property type="entry name" value="CN_hydrolase"/>
    <property type="match status" value="1"/>
</dbReference>
<dbReference type="CDD" id="cd07197">
    <property type="entry name" value="nitrilase"/>
    <property type="match status" value="1"/>
</dbReference>
<dbReference type="Gene3D" id="3.60.110.10">
    <property type="entry name" value="Carbon-nitrogen hydrolase"/>
    <property type="match status" value="1"/>
</dbReference>
<feature type="domain" description="CN hydrolase" evidence="2">
    <location>
        <begin position="7"/>
        <end position="240"/>
    </location>
</feature>
<name>A0A0K1QV19_PSEFL</name>
<dbReference type="Proteomes" id="UP000017175">
    <property type="component" value="Chromosome"/>
</dbReference>
<keyword evidence="3" id="KW-0012">Acyltransferase</keyword>
<dbReference type="SUPFAM" id="SSF56317">
    <property type="entry name" value="Carbon-nitrogen hydrolase"/>
    <property type="match status" value="1"/>
</dbReference>
<dbReference type="PANTHER" id="PTHR43674">
    <property type="entry name" value="NITRILASE C965.09-RELATED"/>
    <property type="match status" value="1"/>
</dbReference>
<protein>
    <submittedName>
        <fullName evidence="3">Acyltransferase</fullName>
    </submittedName>
</protein>
<dbReference type="InterPro" id="IPR003010">
    <property type="entry name" value="C-N_Hydrolase"/>
</dbReference>
<evidence type="ECO:0000313" key="4">
    <source>
        <dbReference type="Proteomes" id="UP000017175"/>
    </source>
</evidence>
<dbReference type="PANTHER" id="PTHR43674:SF2">
    <property type="entry name" value="BETA-UREIDOPROPIONASE"/>
    <property type="match status" value="1"/>
</dbReference>
<dbReference type="EMBL" id="CP010945">
    <property type="protein sequence ID" value="AKV09517.1"/>
    <property type="molecule type" value="Genomic_DNA"/>
</dbReference>
<proteinExistence type="predicted"/>
<reference evidence="3 4" key="1">
    <citation type="journal article" date="2012" name="J. Bacteriol.">
        <title>Draft genome sequence of the cyanide-utilizing bacterium Pseudomonas fluorescens strain NCIMB 11764.</title>
        <authorList>
            <person name="Vilo C.A."/>
            <person name="Benedik M.J."/>
            <person name="Kunz D.A."/>
            <person name="Dong Q."/>
        </authorList>
    </citation>
    <scope>NUCLEOTIDE SEQUENCE [LARGE SCALE GENOMIC DNA]</scope>
    <source>
        <strain evidence="3 4">NCIMB 11764</strain>
    </source>
</reference>
<dbReference type="GO" id="GO:0016746">
    <property type="term" value="F:acyltransferase activity"/>
    <property type="evidence" value="ECO:0007669"/>
    <property type="project" value="UniProtKB-KW"/>
</dbReference>
<gene>
    <name evidence="3" type="ORF">B723_25200</name>
</gene>
<dbReference type="eggNOG" id="COG0388">
    <property type="taxonomic scope" value="Bacteria"/>
</dbReference>
<dbReference type="PROSITE" id="PS50263">
    <property type="entry name" value="CN_HYDROLASE"/>
    <property type="match status" value="1"/>
</dbReference>
<dbReference type="GO" id="GO:0033388">
    <property type="term" value="P:putrescine biosynthetic process from arginine"/>
    <property type="evidence" value="ECO:0007669"/>
    <property type="project" value="TreeGrafter"/>
</dbReference>
<dbReference type="GO" id="GO:0050126">
    <property type="term" value="F:N-carbamoylputrescine amidase activity"/>
    <property type="evidence" value="ECO:0007669"/>
    <property type="project" value="TreeGrafter"/>
</dbReference>
<evidence type="ECO:0000313" key="3">
    <source>
        <dbReference type="EMBL" id="AKV09517.1"/>
    </source>
</evidence>
<dbReference type="InterPro" id="IPR036526">
    <property type="entry name" value="C-N_Hydrolase_sf"/>
</dbReference>
<keyword evidence="3" id="KW-0808">Transferase</keyword>